<dbReference type="InterPro" id="IPR036174">
    <property type="entry name" value="Znf_Sec23_Sec24_sf"/>
</dbReference>
<dbReference type="GO" id="GO:0006886">
    <property type="term" value="P:intracellular protein transport"/>
    <property type="evidence" value="ECO:0007669"/>
    <property type="project" value="InterPro"/>
</dbReference>
<evidence type="ECO:0008006" key="3">
    <source>
        <dbReference type="Google" id="ProtNLM"/>
    </source>
</evidence>
<dbReference type="Gene3D" id="2.30.30.380">
    <property type="entry name" value="Zn-finger domain of Sec23/24"/>
    <property type="match status" value="1"/>
</dbReference>
<dbReference type="GO" id="GO:0000149">
    <property type="term" value="F:SNARE binding"/>
    <property type="evidence" value="ECO:0007669"/>
    <property type="project" value="TreeGrafter"/>
</dbReference>
<dbReference type="RefSeq" id="XP_068359108.1">
    <property type="nucleotide sequence ID" value="XM_068504755.1"/>
</dbReference>
<dbReference type="OrthoDB" id="49016at2759"/>
<dbReference type="GO" id="GO:0030127">
    <property type="term" value="C:COPII vesicle coat"/>
    <property type="evidence" value="ECO:0007669"/>
    <property type="project" value="InterPro"/>
</dbReference>
<organism evidence="1 2">
    <name type="scientific">Tritrichomonas foetus</name>
    <dbReference type="NCBI Taxonomy" id="1144522"/>
    <lineage>
        <taxon>Eukaryota</taxon>
        <taxon>Metamonada</taxon>
        <taxon>Parabasalia</taxon>
        <taxon>Tritrichomonadida</taxon>
        <taxon>Tritrichomonadidae</taxon>
        <taxon>Tritrichomonas</taxon>
    </lineage>
</organism>
<dbReference type="EMBL" id="MLAK01000740">
    <property type="protein sequence ID" value="OHT05972.1"/>
    <property type="molecule type" value="Genomic_DNA"/>
</dbReference>
<dbReference type="PANTHER" id="PTHR13803:SF4">
    <property type="entry name" value="SECRETORY 24CD, ISOFORM C"/>
    <property type="match status" value="1"/>
</dbReference>
<dbReference type="PANTHER" id="PTHR13803">
    <property type="entry name" value="SEC24-RELATED PROTEIN"/>
    <property type="match status" value="1"/>
</dbReference>
<protein>
    <recommendedName>
        <fullName evidence="3">Sec23/Sec24 trunk domain containing protein</fullName>
    </recommendedName>
</protein>
<dbReference type="SUPFAM" id="SSF82919">
    <property type="entry name" value="Zn-finger domain of Sec23/24"/>
    <property type="match status" value="1"/>
</dbReference>
<dbReference type="GeneID" id="94839459"/>
<dbReference type="GO" id="GO:0070971">
    <property type="term" value="C:endoplasmic reticulum exit site"/>
    <property type="evidence" value="ECO:0007669"/>
    <property type="project" value="TreeGrafter"/>
</dbReference>
<accession>A0A1J4K8D5</accession>
<dbReference type="GO" id="GO:0090110">
    <property type="term" value="P:COPII-coated vesicle cargo loading"/>
    <property type="evidence" value="ECO:0007669"/>
    <property type="project" value="TreeGrafter"/>
</dbReference>
<dbReference type="Gene3D" id="2.60.40.1670">
    <property type="entry name" value="beta-sandwich domain of Sec23/24"/>
    <property type="match status" value="1"/>
</dbReference>
<dbReference type="InterPro" id="IPR050550">
    <property type="entry name" value="SEC23_SEC24_subfamily"/>
</dbReference>
<reference evidence="1" key="1">
    <citation type="submission" date="2016-10" db="EMBL/GenBank/DDBJ databases">
        <authorList>
            <person name="Benchimol M."/>
            <person name="Almeida L.G."/>
            <person name="Vasconcelos A.T."/>
            <person name="Perreira-Neves A."/>
            <person name="Rosa I.A."/>
            <person name="Tasca T."/>
            <person name="Bogo M.R."/>
            <person name="de Souza W."/>
        </authorList>
    </citation>
    <scope>NUCLEOTIDE SEQUENCE [LARGE SCALE GENOMIC DNA]</scope>
    <source>
        <strain evidence="1">K</strain>
    </source>
</reference>
<name>A0A1J4K8D5_9EUKA</name>
<evidence type="ECO:0000313" key="2">
    <source>
        <dbReference type="Proteomes" id="UP000179807"/>
    </source>
</evidence>
<keyword evidence="2" id="KW-1185">Reference proteome</keyword>
<dbReference type="SUPFAM" id="SSF81995">
    <property type="entry name" value="beta-sandwich domain of Sec23/24"/>
    <property type="match status" value="1"/>
</dbReference>
<dbReference type="VEuPathDB" id="TrichDB:TRFO_26123"/>
<evidence type="ECO:0000313" key="1">
    <source>
        <dbReference type="EMBL" id="OHT05972.1"/>
    </source>
</evidence>
<dbReference type="Proteomes" id="UP000179807">
    <property type="component" value="Unassembled WGS sequence"/>
</dbReference>
<sequence length="612" mass="69888">MSHRYVIPDQEFHTLQNQAQNQVQNKFIYPYFFKPSSSAFPRSTQQNPKNIPLGVVITPGMLENVPTVDYRNKYIVHCSCCYGYLSANCIIVPERKAWVCAVCGSLASLPKDYDIEHGIETHSSVYDMIMTPTEKEPFRKMYLIAIDQTRKDFCHKFAASTKKALNKMSDDCFVSLIGFSDSITYYDPIKRASTVISDFENYEELPPFRFLPLKETKEFYLKSLEMMIKTEWKDTNSNFRNLMNFGRLLLKDNGGIFVTSLYGRPEDINEAENSFVIPDNQSEIVDYGFSMNANSISLHVFHQLAAGGNNGFVVTDTIAGLSNGSSHVILPSTEKGDNCGFEETEKELIRVLTQKYCWQSIGKLRTNPKLNLEMFLGNCVIRQNNVCSLSAFPERNSMSYSLLFPQTPLDGKTIGLQFAFMFRKDNGDQISRIFSFLVDIDDNFEPFVDQTVTSVLASKIAVKLMRDSDFNTGIQFIQQKTTFQSLTPSSIEPNVEQHNIGSALVDLDQTNLFRLDYSISSDLKVQECIFVYGANITELMLYLKPREVRGVNSSFKQTNKAVYIIPDMNMKDIVKKDIFEDSGTNTEKTQFYEFYEESKRIISWEQAIVLLE</sequence>
<comment type="caution">
    <text evidence="1">The sequence shown here is derived from an EMBL/GenBank/DDBJ whole genome shotgun (WGS) entry which is preliminary data.</text>
</comment>
<gene>
    <name evidence="1" type="ORF">TRFO_26123</name>
</gene>
<dbReference type="GO" id="GO:0008270">
    <property type="term" value="F:zinc ion binding"/>
    <property type="evidence" value="ECO:0007669"/>
    <property type="project" value="InterPro"/>
</dbReference>
<proteinExistence type="predicted"/>
<dbReference type="AlphaFoldDB" id="A0A1J4K8D5"/>